<dbReference type="InterPro" id="IPR049450">
    <property type="entry name" value="ACOT8-like_C"/>
</dbReference>
<dbReference type="AlphaFoldDB" id="A0A2I1C189"/>
<dbReference type="Pfam" id="PF13622">
    <property type="entry name" value="4HBT_3"/>
    <property type="match status" value="1"/>
</dbReference>
<dbReference type="CDD" id="cd03445">
    <property type="entry name" value="Thioesterase_II_repeat2"/>
    <property type="match status" value="1"/>
</dbReference>
<dbReference type="InterPro" id="IPR049449">
    <property type="entry name" value="TesB_ACOT8-like_N"/>
</dbReference>
<dbReference type="RefSeq" id="XP_024679948.1">
    <property type="nucleotide sequence ID" value="XM_024832027.1"/>
</dbReference>
<dbReference type="GeneID" id="36539363"/>
<dbReference type="STRING" id="1392255.A0A2I1C189"/>
<evidence type="ECO:0000259" key="1">
    <source>
        <dbReference type="Pfam" id="PF13622"/>
    </source>
</evidence>
<dbReference type="InterPro" id="IPR003703">
    <property type="entry name" value="Acyl_CoA_thio"/>
</dbReference>
<dbReference type="CDD" id="cd03444">
    <property type="entry name" value="Thioesterase_II_repeat1"/>
    <property type="match status" value="1"/>
</dbReference>
<comment type="caution">
    <text evidence="3">The sequence shown here is derived from an EMBL/GenBank/DDBJ whole genome shotgun (WGS) entry which is preliminary data.</text>
</comment>
<reference evidence="4" key="1">
    <citation type="journal article" date="2018" name="Proc. Natl. Acad. Sci. U.S.A.">
        <title>Linking secondary metabolites to gene clusters through genome sequencing of six diverse Aspergillus species.</title>
        <authorList>
            <person name="Kaerboelling I."/>
            <person name="Vesth T.C."/>
            <person name="Frisvad J.C."/>
            <person name="Nybo J.L."/>
            <person name="Theobald S."/>
            <person name="Kuo A."/>
            <person name="Bowyer P."/>
            <person name="Matsuda Y."/>
            <person name="Mondo S."/>
            <person name="Lyhne E.K."/>
            <person name="Kogle M.E."/>
            <person name="Clum A."/>
            <person name="Lipzen A."/>
            <person name="Salamov A."/>
            <person name="Ngan C.Y."/>
            <person name="Daum C."/>
            <person name="Chiniquy J."/>
            <person name="Barry K."/>
            <person name="LaButti K."/>
            <person name="Haridas S."/>
            <person name="Simmons B.A."/>
            <person name="Magnuson J.K."/>
            <person name="Mortensen U.H."/>
            <person name="Larsen T.O."/>
            <person name="Grigoriev I.V."/>
            <person name="Baker S.E."/>
            <person name="Andersen M.R."/>
        </authorList>
    </citation>
    <scope>NUCLEOTIDE SEQUENCE [LARGE SCALE GENOMIC DNA]</scope>
    <source>
        <strain evidence="4">IBT 16806</strain>
    </source>
</reference>
<dbReference type="PANTHER" id="PTHR11066:SF34">
    <property type="entry name" value="ACYL-COENZYME A THIOESTERASE 8"/>
    <property type="match status" value="1"/>
</dbReference>
<evidence type="ECO:0000313" key="3">
    <source>
        <dbReference type="EMBL" id="PKX91353.1"/>
    </source>
</evidence>
<accession>A0A2I1C189</accession>
<dbReference type="OrthoDB" id="68328at2759"/>
<protein>
    <submittedName>
        <fullName evidence="3">Acyl-CoA thioesterase II</fullName>
    </submittedName>
</protein>
<dbReference type="Gene3D" id="3.10.129.10">
    <property type="entry name" value="Hotdog Thioesterase"/>
    <property type="match status" value="2"/>
</dbReference>
<dbReference type="GO" id="GO:0006637">
    <property type="term" value="P:acyl-CoA metabolic process"/>
    <property type="evidence" value="ECO:0007669"/>
    <property type="project" value="InterPro"/>
</dbReference>
<dbReference type="Proteomes" id="UP000234474">
    <property type="component" value="Unassembled WGS sequence"/>
</dbReference>
<name>A0A2I1C189_ASPN1</name>
<sequence length="323" mass="36059">MAKTHTTLFPTPPLDECKALIENVFELTPVPSNDGQAVFTNTRPLWHPSGSRGVYGGTLIAQSLSAAMLTVPSTVNMHSMHCHFLIAATAETPIYYHVDHVNDGDRLVTCMVKAKQRNHLIFTAAVSFINNHSSMGEKVLEHSRSKPDVSVPQDPAVITGEGTGNGLFESRILDSDIDDLLRPSDKRYRRFVRLRGTISNSGGSNAHILALTYLTDTYFIGTLWRVYNLSPYPSPPPTDQEEPNQKAEEIEVMASLNHSIYLHHPQAIRVDDWMLTEMETPWAGNERGLVVQRIWSTDGILVATCIQEALVRLKQHETPKHML</sequence>
<gene>
    <name evidence="3" type="ORF">P174DRAFT_513888</name>
</gene>
<dbReference type="GO" id="GO:0047617">
    <property type="term" value="F:fatty acyl-CoA hydrolase activity"/>
    <property type="evidence" value="ECO:0007669"/>
    <property type="project" value="InterPro"/>
</dbReference>
<organism evidence="3 4">
    <name type="scientific">Aspergillus novofumigatus (strain IBT 16806)</name>
    <dbReference type="NCBI Taxonomy" id="1392255"/>
    <lineage>
        <taxon>Eukaryota</taxon>
        <taxon>Fungi</taxon>
        <taxon>Dikarya</taxon>
        <taxon>Ascomycota</taxon>
        <taxon>Pezizomycotina</taxon>
        <taxon>Eurotiomycetes</taxon>
        <taxon>Eurotiomycetidae</taxon>
        <taxon>Eurotiales</taxon>
        <taxon>Aspergillaceae</taxon>
        <taxon>Aspergillus</taxon>
        <taxon>Aspergillus subgen. Fumigati</taxon>
    </lineage>
</organism>
<evidence type="ECO:0000259" key="2">
    <source>
        <dbReference type="Pfam" id="PF20789"/>
    </source>
</evidence>
<dbReference type="EMBL" id="MSZS01000006">
    <property type="protein sequence ID" value="PKX91353.1"/>
    <property type="molecule type" value="Genomic_DNA"/>
</dbReference>
<keyword evidence="4" id="KW-1185">Reference proteome</keyword>
<dbReference type="SUPFAM" id="SSF54637">
    <property type="entry name" value="Thioesterase/thiol ester dehydrase-isomerase"/>
    <property type="match status" value="2"/>
</dbReference>
<dbReference type="VEuPathDB" id="FungiDB:P174DRAFT_513888"/>
<dbReference type="InterPro" id="IPR029069">
    <property type="entry name" value="HotDog_dom_sf"/>
</dbReference>
<dbReference type="GO" id="GO:0009062">
    <property type="term" value="P:fatty acid catabolic process"/>
    <property type="evidence" value="ECO:0007669"/>
    <property type="project" value="TreeGrafter"/>
</dbReference>
<feature type="domain" description="Acyl-CoA thioesterase-like C-terminal" evidence="2">
    <location>
        <begin position="182"/>
        <end position="311"/>
    </location>
</feature>
<evidence type="ECO:0000313" key="4">
    <source>
        <dbReference type="Proteomes" id="UP000234474"/>
    </source>
</evidence>
<feature type="domain" description="Acyl-CoA thioesterase-like N-terminal HotDog" evidence="1">
    <location>
        <begin position="44"/>
        <end position="128"/>
    </location>
</feature>
<dbReference type="GO" id="GO:0005782">
    <property type="term" value="C:peroxisomal matrix"/>
    <property type="evidence" value="ECO:0007669"/>
    <property type="project" value="UniProtKB-SubCell"/>
</dbReference>
<dbReference type="OMA" id="RSAVWMR"/>
<proteinExistence type="predicted"/>
<dbReference type="Pfam" id="PF20789">
    <property type="entry name" value="4HBT_3C"/>
    <property type="match status" value="1"/>
</dbReference>
<dbReference type="PANTHER" id="PTHR11066">
    <property type="entry name" value="ACYL-COA THIOESTERASE"/>
    <property type="match status" value="1"/>
</dbReference>